<dbReference type="RefSeq" id="WP_124179356.1">
    <property type="nucleotide sequence ID" value="NZ_REFY01000006.1"/>
</dbReference>
<proteinExistence type="predicted"/>
<dbReference type="Pfam" id="PF19113">
    <property type="entry name" value="DUF5799"/>
    <property type="match status" value="1"/>
</dbReference>
<feature type="compositionally biased region" description="Low complexity" evidence="1">
    <location>
        <begin position="79"/>
        <end position="91"/>
    </location>
</feature>
<dbReference type="InterPro" id="IPR043821">
    <property type="entry name" value="DUF5799"/>
</dbReference>
<reference evidence="2 3" key="1">
    <citation type="submission" date="2018-10" db="EMBL/GenBank/DDBJ databases">
        <title>Natrarchaeobius chitinivorans gen. nov., sp. nov., and Natrarchaeobius haloalkaliphilus sp. nov., alkaliphilic, chitin-utilizing haloarchaea from hypersaline alkaline lakes.</title>
        <authorList>
            <person name="Sorokin D.Y."/>
            <person name="Elcheninov A.G."/>
            <person name="Kostrikina N.A."/>
            <person name="Bale N.J."/>
            <person name="Sinninghe Damste J.S."/>
            <person name="Khijniak T.V."/>
            <person name="Kublanov I.V."/>
            <person name="Toshchakov S.V."/>
        </authorList>
    </citation>
    <scope>NUCLEOTIDE SEQUENCE [LARGE SCALE GENOMIC DNA]</scope>
    <source>
        <strain evidence="2 3">AArcht-Sl</strain>
    </source>
</reference>
<dbReference type="AlphaFoldDB" id="A0A3N6M477"/>
<evidence type="ECO:0000313" key="2">
    <source>
        <dbReference type="EMBL" id="RQG86957.1"/>
    </source>
</evidence>
<dbReference type="Proteomes" id="UP000273828">
    <property type="component" value="Unassembled WGS sequence"/>
</dbReference>
<keyword evidence="3" id="KW-1185">Reference proteome</keyword>
<gene>
    <name evidence="2" type="ORF">EA462_14970</name>
</gene>
<evidence type="ECO:0000313" key="3">
    <source>
        <dbReference type="Proteomes" id="UP000273828"/>
    </source>
</evidence>
<sequence length="154" mass="16633">MSEPSWTDQIVGERMTVDQEFSTHIQDSQFSNQEWSLIMTATTFEIEQPDDPEQARMVANTDQVDQVIPELENIQSSMGAMGAEGGSQPSSSGGGIVDSIKGALGFSGTTDSGSDEAKLEAAEDLTQKYAAELQSHLESNGRWESVREAASPEE</sequence>
<dbReference type="EMBL" id="REFY01000006">
    <property type="protein sequence ID" value="RQG86957.1"/>
    <property type="molecule type" value="Genomic_DNA"/>
</dbReference>
<comment type="caution">
    <text evidence="2">The sequence shown here is derived from an EMBL/GenBank/DDBJ whole genome shotgun (WGS) entry which is preliminary data.</text>
</comment>
<name>A0A3N6M477_9EURY</name>
<dbReference type="OrthoDB" id="204348at2157"/>
<accession>A0A3N6M477</accession>
<protein>
    <submittedName>
        <fullName evidence="2">Uncharacterized protein</fullName>
    </submittedName>
</protein>
<evidence type="ECO:0000256" key="1">
    <source>
        <dbReference type="SAM" id="MobiDB-lite"/>
    </source>
</evidence>
<organism evidence="2 3">
    <name type="scientific">Natrarchaeobius halalkaliphilus</name>
    <dbReference type="NCBI Taxonomy" id="1679091"/>
    <lineage>
        <taxon>Archaea</taxon>
        <taxon>Methanobacteriati</taxon>
        <taxon>Methanobacteriota</taxon>
        <taxon>Stenosarchaea group</taxon>
        <taxon>Halobacteria</taxon>
        <taxon>Halobacteriales</taxon>
        <taxon>Natrialbaceae</taxon>
        <taxon>Natrarchaeobius</taxon>
    </lineage>
</organism>
<feature type="region of interest" description="Disordered" evidence="1">
    <location>
        <begin position="79"/>
        <end position="123"/>
    </location>
</feature>